<dbReference type="EMBL" id="JAPFFM010000007">
    <property type="protein sequence ID" value="KAJ6756877.1"/>
    <property type="molecule type" value="Genomic_DNA"/>
</dbReference>
<accession>A0A9Q0VY31</accession>
<proteinExistence type="predicted"/>
<evidence type="ECO:0000313" key="1">
    <source>
        <dbReference type="EMBL" id="KAJ6756877.1"/>
    </source>
</evidence>
<protein>
    <submittedName>
        <fullName evidence="1">Uncharacterized protein</fullName>
    </submittedName>
</protein>
<reference evidence="1" key="1">
    <citation type="submission" date="2022-11" db="EMBL/GenBank/DDBJ databases">
        <authorList>
            <person name="Hyden B.L."/>
            <person name="Feng K."/>
            <person name="Yates T."/>
            <person name="Jawdy S."/>
            <person name="Smart L.B."/>
            <person name="Muchero W."/>
        </authorList>
    </citation>
    <scope>NUCLEOTIDE SEQUENCE</scope>
    <source>
        <tissue evidence="1">Shoot tip</tissue>
    </source>
</reference>
<comment type="caution">
    <text evidence="1">The sequence shown here is derived from an EMBL/GenBank/DDBJ whole genome shotgun (WGS) entry which is preliminary data.</text>
</comment>
<organism evidence="1 2">
    <name type="scientific">Salix koriyanagi</name>
    <dbReference type="NCBI Taxonomy" id="2511006"/>
    <lineage>
        <taxon>Eukaryota</taxon>
        <taxon>Viridiplantae</taxon>
        <taxon>Streptophyta</taxon>
        <taxon>Embryophyta</taxon>
        <taxon>Tracheophyta</taxon>
        <taxon>Spermatophyta</taxon>
        <taxon>Magnoliopsida</taxon>
        <taxon>eudicotyledons</taxon>
        <taxon>Gunneridae</taxon>
        <taxon>Pentapetalae</taxon>
        <taxon>rosids</taxon>
        <taxon>fabids</taxon>
        <taxon>Malpighiales</taxon>
        <taxon>Salicaceae</taxon>
        <taxon>Saliceae</taxon>
        <taxon>Salix</taxon>
    </lineage>
</organism>
<keyword evidence="2" id="KW-1185">Reference proteome</keyword>
<gene>
    <name evidence="1" type="ORF">OIU74_026178</name>
</gene>
<sequence length="233" mass="23776">MDLLLWQNLESRARHPSPASDVAEGPPEFPASTLSAAMDSTLPLQAALVSAQGHPPSPQAAALAEKDVLPFVGDVSLQSSVDLAASRVDVGHQNYASLATGMAFAAPAPAAAHARQPVPKKPTSNKQHAPMVEAVTADIWQPVPRKHISNRLPKSGTGIPSGLALGKANVAFKGKRVEVVDNESIDNGLMASGSIAASSSMAAVAAGRGCSSSFSCGSLGHGSGSIFNGYFGF</sequence>
<dbReference type="Proteomes" id="UP001151752">
    <property type="component" value="Chromosome 13"/>
</dbReference>
<evidence type="ECO:0000313" key="2">
    <source>
        <dbReference type="Proteomes" id="UP001151752"/>
    </source>
</evidence>
<name>A0A9Q0VY31_9ROSI</name>
<dbReference type="AlphaFoldDB" id="A0A9Q0VY31"/>
<reference evidence="1" key="2">
    <citation type="journal article" date="2023" name="Int. J. Mol. Sci.">
        <title>De Novo Assembly and Annotation of 11 Diverse Shrub Willow (Salix) Genomes Reveals Novel Gene Organization in Sex-Linked Regions.</title>
        <authorList>
            <person name="Hyden B."/>
            <person name="Feng K."/>
            <person name="Yates T.B."/>
            <person name="Jawdy S."/>
            <person name="Cereghino C."/>
            <person name="Smart L.B."/>
            <person name="Muchero W."/>
        </authorList>
    </citation>
    <scope>NUCLEOTIDE SEQUENCE</scope>
    <source>
        <tissue evidence="1">Shoot tip</tissue>
    </source>
</reference>